<feature type="region of interest" description="Disordered" evidence="8">
    <location>
        <begin position="860"/>
        <end position="899"/>
    </location>
</feature>
<evidence type="ECO:0000256" key="3">
    <source>
        <dbReference type="ARBA" id="ARBA00022741"/>
    </source>
</evidence>
<dbReference type="Gene3D" id="1.20.1480.30">
    <property type="entry name" value="Designed four-helix bundle protein"/>
    <property type="match status" value="1"/>
</dbReference>
<feature type="domain" description="Kinesin motor" evidence="9">
    <location>
        <begin position="14"/>
        <end position="460"/>
    </location>
</feature>
<evidence type="ECO:0000259" key="9">
    <source>
        <dbReference type="PROSITE" id="PS50067"/>
    </source>
</evidence>
<name>M2RH86_CERS8</name>
<gene>
    <name evidence="10" type="ORF">CERSUDRAFT_48377</name>
</gene>
<dbReference type="GO" id="GO:0008017">
    <property type="term" value="F:microtubule binding"/>
    <property type="evidence" value="ECO:0007669"/>
    <property type="project" value="InterPro"/>
</dbReference>
<protein>
    <recommendedName>
        <fullName evidence="9">Kinesin motor domain-containing protein</fullName>
    </recommendedName>
</protein>
<dbReference type="Gene3D" id="3.40.850.10">
    <property type="entry name" value="Kinesin motor domain"/>
    <property type="match status" value="1"/>
</dbReference>
<dbReference type="OrthoDB" id="3176171at2759"/>
<evidence type="ECO:0000313" key="11">
    <source>
        <dbReference type="Proteomes" id="UP000016930"/>
    </source>
</evidence>
<dbReference type="HOGENOM" id="CLU_001982_0_0_1"/>
<sequence length="1981" mass="219608">MAPPPASSSASTTSVQVALRIRPTTTQDASSIPARFQRTVINAASPTSVSVEPSSAAASGNPNAAPASGATKKQYFTFDQVHPQTTTQHELFTSTAQPLISRFVEGFNCTILAYGQTSSGKTFTMTGIDLDADPTDPSNGMGIIPRAVSTIFSRCRELKEERGSAWSYSLKGSFIEIYNEDLIDLLGMDGSGGRSEVQIREDKQGHIIWEGLREVSVKGSNEVMNLIRQGTSIRRTNETDMNAQSSRSHAIFSLTLTQKKFAGSGAPPRSSSPLPPGGRSPSRIARPGSVLNPPSVRVSSPTLGRPGTPSFGSALTRGGRPASSLGFLSPDGARGSGTGNADDEHGECVTVVSKFHFVDLAGSERLKRTAAAGERIKEGISINSGLLALGNVISALGDPARAKSNTASYVPYRDSKLTRLLQDSLGGNAHTLMIACVSPTEWNVGETINTLKYANRARNIKNRVVLNEKEEGWDDVEWLQGMVTRLRKEVKSIKEGGASVPSSAAGPGRRSEDIADGPTGKKVLAQMAELQNNYEDLRAKFVERTEELTRLRRELAEKQRASKGGHIGGTAKYEEIVGPVIEEYEKTISAIEAELNLNRAALRHTNELYEEKEVECTELAERHATTEMYVEELRSRVTKLSEREASTEAYIRDLEEKVKQYDESVMSSSGSITDLKREISRYKDTETYSSQYIADLEARLARADESVLALRETVEKLEGECERRRAEVEALQTRLENFKRDGESWRSDLEERERKVRDLEQKMEEWEARKRTAGEERERLGDLVSEVAKARKDLEDTSAAQANGSSSEGPSIPDGSAESQLVALQQTHTATLADLSSVTAKYRDALREIADLAAQLEEAKVNAPVSSAESLEHPTDLSPRRRMNRGMSRDGSEAHPNGASRRLVFRHAASAESLHSRSLSQSVSLSQELSSARSRKASTSSHGTSSSISHSPSHSGSRPRLNLSISLPSVNVSPNERSVQSLEKEIMRLQEVLKDRESEISALEESLRDKQRAAMTADASAANGNGELSPMMHLSPKTINRFQELRRSLDLHVTGNDSSADVDESLDRLNELMRSMAQKESSHRELVDSLNDQLSQVRRQHEELNVLSRDQALNMSMEIESLQKKHTEDLEKHREDLEKLDRLEQRQTELTESLNNARSLHDEQLSKLRVEHEEVLRMKDAETQALVAQTKQEHLDDLREQLTAASTALEKAREEHEQVFGKLKADHEEDLRRRSAAVDEMLESTRQQHQAELSSIQAQHLEAIKRLEVESAATLSQTEEEYYNALSKLRADHAQTLEKQAAEASTALARLKEEHTQEMRMAEIAREGSLSESKFARDTALEELQEAHAAAINTKEIQFAEDMQKLKDEHLQSLTKMADEHGVFTEKLQTDHAAAISQKDAAFTEDLMKVRAESAEALSALGQKHTASQEAEATEHGALVAQLREESTHEVARLQAELAESRRKLEDSAEEARNDAETALQLLKERHTSELEDLKRAHEQEILRLSESHQITSDSAVKEAEEQRVALVQAHADEISKLKVEYDNLVAEMQSKLAVAEEAHQRQLAASLTDADHVLAEERQKLATALADLEARHQQERHLLQQDHEELRDLLLEELESHKVASDEFTSARETTRQQHEAALQGKTQIITSLQTQLGEAHGESDALAAELELLRAELQQSRLQVDNLVQETAKRETLAQELDKHRAALAETQENLQRTKDEMDNLQGEKSRQDALLRDLQSQLARSPSPGETPTRPNPERGMSFTRVNGMSPTKLPPPTPPPTVPIPPAPKPSHEPQLSTSSSMTSMTYTSSRGVESPLDSPSTSATSVAHSHFNGLPAQTADPKLAAQVQQQAKQLDEQEAMIKTLNKQLTHCESDLQAHMDMVATLESSLGDSEKNLRKARMQATELARERDGLNAQIASLRAELHETKSEVVNVRRSIVEEKQSLEHRLDEERRAKERARAQLDSRMEELQRRKSKFACL</sequence>
<comment type="similarity">
    <text evidence="6">Belongs to the TRAFAC class myosin-kinesin ATPase superfamily. Kinesin family.</text>
</comment>
<keyword evidence="2" id="KW-0963">Cytoplasm</keyword>
<evidence type="ECO:0000256" key="1">
    <source>
        <dbReference type="ARBA" id="ARBA00004496"/>
    </source>
</evidence>
<dbReference type="PANTHER" id="PTHR47969:SF15">
    <property type="entry name" value="CHROMOSOME-ASSOCIATED KINESIN KIF4A-RELATED"/>
    <property type="match status" value="1"/>
</dbReference>
<dbReference type="InterPro" id="IPR019821">
    <property type="entry name" value="Kinesin_motor_CS"/>
</dbReference>
<evidence type="ECO:0000256" key="8">
    <source>
        <dbReference type="SAM" id="MobiDB-lite"/>
    </source>
</evidence>
<feature type="region of interest" description="Disordered" evidence="8">
    <location>
        <begin position="229"/>
        <end position="248"/>
    </location>
</feature>
<dbReference type="GO" id="GO:0005524">
    <property type="term" value="F:ATP binding"/>
    <property type="evidence" value="ECO:0007669"/>
    <property type="project" value="UniProtKB-UniRule"/>
</dbReference>
<feature type="compositionally biased region" description="Polar residues" evidence="8">
    <location>
        <begin position="798"/>
        <end position="809"/>
    </location>
</feature>
<feature type="coiled-coil region" evidence="7">
    <location>
        <begin position="979"/>
        <end position="1013"/>
    </location>
</feature>
<keyword evidence="5 7" id="KW-0175">Coiled coil</keyword>
<comment type="subcellular location">
    <subcellularLocation>
        <location evidence="1">Cytoplasm</location>
    </subcellularLocation>
</comment>
<accession>M2RH86</accession>
<feature type="coiled-coil region" evidence="7">
    <location>
        <begin position="1444"/>
        <end position="1504"/>
    </location>
</feature>
<dbReference type="GO" id="GO:0003777">
    <property type="term" value="F:microtubule motor activity"/>
    <property type="evidence" value="ECO:0007669"/>
    <property type="project" value="InterPro"/>
</dbReference>
<dbReference type="GO" id="GO:0005875">
    <property type="term" value="C:microtubule associated complex"/>
    <property type="evidence" value="ECO:0007669"/>
    <property type="project" value="TreeGrafter"/>
</dbReference>
<feature type="compositionally biased region" description="Low complexity" evidence="8">
    <location>
        <begin position="915"/>
        <end position="960"/>
    </location>
</feature>
<feature type="compositionally biased region" description="Polar residues" evidence="8">
    <location>
        <begin position="1818"/>
        <end position="1828"/>
    </location>
</feature>
<dbReference type="Proteomes" id="UP000016930">
    <property type="component" value="Unassembled WGS sequence"/>
</dbReference>
<feature type="coiled-coil region" evidence="7">
    <location>
        <begin position="1528"/>
        <end position="1559"/>
    </location>
</feature>
<evidence type="ECO:0000256" key="7">
    <source>
        <dbReference type="SAM" id="Coils"/>
    </source>
</evidence>
<dbReference type="PRINTS" id="PR00380">
    <property type="entry name" value="KINESINHEAVY"/>
</dbReference>
<dbReference type="PROSITE" id="PS50067">
    <property type="entry name" value="KINESIN_MOTOR_2"/>
    <property type="match status" value="1"/>
</dbReference>
<evidence type="ECO:0000313" key="10">
    <source>
        <dbReference type="EMBL" id="EMD38191.1"/>
    </source>
</evidence>
<dbReference type="PROSITE" id="PS00411">
    <property type="entry name" value="KINESIN_MOTOR_1"/>
    <property type="match status" value="1"/>
</dbReference>
<dbReference type="STRING" id="914234.M2RH86"/>
<keyword evidence="3 6" id="KW-0547">Nucleotide-binding</keyword>
<dbReference type="PANTHER" id="PTHR47969">
    <property type="entry name" value="CHROMOSOME-ASSOCIATED KINESIN KIF4A-RELATED"/>
    <property type="match status" value="1"/>
</dbReference>
<feature type="compositionally biased region" description="Low complexity" evidence="8">
    <location>
        <begin position="1797"/>
        <end position="1810"/>
    </location>
</feature>
<evidence type="ECO:0000256" key="2">
    <source>
        <dbReference type="ARBA" id="ARBA00022490"/>
    </source>
</evidence>
<feature type="coiled-coil region" evidence="7">
    <location>
        <begin position="693"/>
        <end position="776"/>
    </location>
</feature>
<dbReference type="GO" id="GO:0007052">
    <property type="term" value="P:mitotic spindle organization"/>
    <property type="evidence" value="ECO:0007669"/>
    <property type="project" value="TreeGrafter"/>
</dbReference>
<dbReference type="GO" id="GO:0051231">
    <property type="term" value="P:spindle elongation"/>
    <property type="evidence" value="ECO:0007669"/>
    <property type="project" value="TreeGrafter"/>
</dbReference>
<dbReference type="SMART" id="SM00129">
    <property type="entry name" value="KISc"/>
    <property type="match status" value="1"/>
</dbReference>
<feature type="binding site" evidence="6">
    <location>
        <begin position="115"/>
        <end position="122"/>
    </location>
    <ligand>
        <name>ATP</name>
        <dbReference type="ChEBI" id="CHEBI:30616"/>
    </ligand>
</feature>
<feature type="compositionally biased region" description="Basic and acidic residues" evidence="8">
    <location>
        <begin position="870"/>
        <end position="879"/>
    </location>
</feature>
<dbReference type="Gene3D" id="1.10.287.1490">
    <property type="match status" value="1"/>
</dbReference>
<dbReference type="InterPro" id="IPR001752">
    <property type="entry name" value="Kinesin_motor_dom"/>
</dbReference>
<feature type="compositionally biased region" description="Polar residues" evidence="8">
    <location>
        <begin position="1739"/>
        <end position="1749"/>
    </location>
</feature>
<feature type="compositionally biased region" description="Polar residues" evidence="8">
    <location>
        <begin position="963"/>
        <end position="972"/>
    </location>
</feature>
<reference evidence="10 11" key="1">
    <citation type="journal article" date="2012" name="Proc. Natl. Acad. Sci. U.S.A.">
        <title>Comparative genomics of Ceriporiopsis subvermispora and Phanerochaete chrysosporium provide insight into selective ligninolysis.</title>
        <authorList>
            <person name="Fernandez-Fueyo E."/>
            <person name="Ruiz-Duenas F.J."/>
            <person name="Ferreira P."/>
            <person name="Floudas D."/>
            <person name="Hibbett D.S."/>
            <person name="Canessa P."/>
            <person name="Larrondo L.F."/>
            <person name="James T.Y."/>
            <person name="Seelenfreund D."/>
            <person name="Lobos S."/>
            <person name="Polanco R."/>
            <person name="Tello M."/>
            <person name="Honda Y."/>
            <person name="Watanabe T."/>
            <person name="Watanabe T."/>
            <person name="Ryu J.S."/>
            <person name="Kubicek C.P."/>
            <person name="Schmoll M."/>
            <person name="Gaskell J."/>
            <person name="Hammel K.E."/>
            <person name="St John F.J."/>
            <person name="Vanden Wymelenberg A."/>
            <person name="Sabat G."/>
            <person name="Splinter BonDurant S."/>
            <person name="Syed K."/>
            <person name="Yadav J.S."/>
            <person name="Doddapaneni H."/>
            <person name="Subramanian V."/>
            <person name="Lavin J.L."/>
            <person name="Oguiza J.A."/>
            <person name="Perez G."/>
            <person name="Pisabarro A.G."/>
            <person name="Ramirez L."/>
            <person name="Santoyo F."/>
            <person name="Master E."/>
            <person name="Coutinho P.M."/>
            <person name="Henrissat B."/>
            <person name="Lombard V."/>
            <person name="Magnuson J.K."/>
            <person name="Kuees U."/>
            <person name="Hori C."/>
            <person name="Igarashi K."/>
            <person name="Samejima M."/>
            <person name="Held B.W."/>
            <person name="Barry K.W."/>
            <person name="LaButti K.M."/>
            <person name="Lapidus A."/>
            <person name="Lindquist E.A."/>
            <person name="Lucas S.M."/>
            <person name="Riley R."/>
            <person name="Salamov A.A."/>
            <person name="Hoffmeister D."/>
            <person name="Schwenk D."/>
            <person name="Hadar Y."/>
            <person name="Yarden O."/>
            <person name="de Vries R.P."/>
            <person name="Wiebenga A."/>
            <person name="Stenlid J."/>
            <person name="Eastwood D."/>
            <person name="Grigoriev I.V."/>
            <person name="Berka R.M."/>
            <person name="Blanchette R.A."/>
            <person name="Kersten P."/>
            <person name="Martinez A.T."/>
            <person name="Vicuna R."/>
            <person name="Cullen D."/>
        </authorList>
    </citation>
    <scope>NUCLEOTIDE SEQUENCE [LARGE SCALE GENOMIC DNA]</scope>
    <source>
        <strain evidence="10 11">B</strain>
    </source>
</reference>
<dbReference type="InterPro" id="IPR036961">
    <property type="entry name" value="Kinesin_motor_dom_sf"/>
</dbReference>
<feature type="compositionally biased region" description="Pro residues" evidence="8">
    <location>
        <begin position="1772"/>
        <end position="1789"/>
    </location>
</feature>
<feature type="region of interest" description="Disordered" evidence="8">
    <location>
        <begin position="796"/>
        <end position="818"/>
    </location>
</feature>
<feature type="compositionally biased region" description="Low complexity" evidence="8">
    <location>
        <begin position="263"/>
        <end position="272"/>
    </location>
</feature>
<proteinExistence type="inferred from homology"/>
<feature type="coiled-coil region" evidence="7">
    <location>
        <begin position="520"/>
        <end position="622"/>
    </location>
</feature>
<dbReference type="Pfam" id="PF00225">
    <property type="entry name" value="Kinesin"/>
    <property type="match status" value="2"/>
</dbReference>
<dbReference type="InterPro" id="IPR027417">
    <property type="entry name" value="P-loop_NTPase"/>
</dbReference>
<feature type="region of interest" description="Disordered" evidence="8">
    <location>
        <begin position="915"/>
        <end position="972"/>
    </location>
</feature>
<dbReference type="Gene3D" id="1.20.5.170">
    <property type="match status" value="1"/>
</dbReference>
<evidence type="ECO:0000256" key="5">
    <source>
        <dbReference type="ARBA" id="ARBA00023054"/>
    </source>
</evidence>
<feature type="region of interest" description="Disordered" evidence="8">
    <location>
        <begin position="261"/>
        <end position="342"/>
    </location>
</feature>
<feature type="region of interest" description="Disordered" evidence="8">
    <location>
        <begin position="1739"/>
        <end position="1828"/>
    </location>
</feature>
<feature type="region of interest" description="Disordered" evidence="8">
    <location>
        <begin position="494"/>
        <end position="517"/>
    </location>
</feature>
<evidence type="ECO:0000256" key="4">
    <source>
        <dbReference type="ARBA" id="ARBA00022840"/>
    </source>
</evidence>
<dbReference type="GO" id="GO:0005737">
    <property type="term" value="C:cytoplasm"/>
    <property type="evidence" value="ECO:0007669"/>
    <property type="project" value="UniProtKB-SubCell"/>
</dbReference>
<dbReference type="InterPro" id="IPR027640">
    <property type="entry name" value="Kinesin-like_fam"/>
</dbReference>
<keyword evidence="11" id="KW-1185">Reference proteome</keyword>
<organism evidence="10 11">
    <name type="scientific">Ceriporiopsis subvermispora (strain B)</name>
    <name type="common">White-rot fungus</name>
    <name type="synonym">Gelatoporia subvermispora</name>
    <dbReference type="NCBI Taxonomy" id="914234"/>
    <lineage>
        <taxon>Eukaryota</taxon>
        <taxon>Fungi</taxon>
        <taxon>Dikarya</taxon>
        <taxon>Basidiomycota</taxon>
        <taxon>Agaricomycotina</taxon>
        <taxon>Agaricomycetes</taxon>
        <taxon>Polyporales</taxon>
        <taxon>Gelatoporiaceae</taxon>
        <taxon>Gelatoporia</taxon>
    </lineage>
</organism>
<feature type="coiled-coil region" evidence="7">
    <location>
        <begin position="1087"/>
        <end position="1160"/>
    </location>
</feature>
<dbReference type="GO" id="GO:0007018">
    <property type="term" value="P:microtubule-based movement"/>
    <property type="evidence" value="ECO:0007669"/>
    <property type="project" value="InterPro"/>
</dbReference>
<feature type="coiled-coil region" evidence="7">
    <location>
        <begin position="1848"/>
        <end position="1974"/>
    </location>
</feature>
<evidence type="ECO:0000256" key="6">
    <source>
        <dbReference type="PROSITE-ProRule" id="PRU00283"/>
    </source>
</evidence>
<dbReference type="SUPFAM" id="SSF52540">
    <property type="entry name" value="P-loop containing nucleoside triphosphate hydrolases"/>
    <property type="match status" value="1"/>
</dbReference>
<keyword evidence="4 6" id="KW-0067">ATP-binding</keyword>
<keyword evidence="6" id="KW-0505">Motor protein</keyword>
<dbReference type="EMBL" id="KB445795">
    <property type="protein sequence ID" value="EMD38191.1"/>
    <property type="molecule type" value="Genomic_DNA"/>
</dbReference>
<feature type="region of interest" description="Disordered" evidence="8">
    <location>
        <begin position="50"/>
        <end position="69"/>
    </location>
</feature>